<proteinExistence type="predicted"/>
<reference evidence="2 3" key="2">
    <citation type="submission" date="2018-11" db="EMBL/GenBank/DDBJ databases">
        <authorList>
            <consortium name="Pathogen Informatics"/>
        </authorList>
    </citation>
    <scope>NUCLEOTIDE SEQUENCE [LARGE SCALE GENOMIC DNA]</scope>
</reference>
<name>A0A183IUJ5_9BILA</name>
<evidence type="ECO:0000313" key="4">
    <source>
        <dbReference type="WBParaSite" id="SBAD_0000756501-mRNA-1"/>
    </source>
</evidence>
<sequence>MGRKRLGCCSIAEDLEKPDKYSVKKCLNGHCVPKKEQHFDDTIRLVVARSTEAVLKRGTAAKRVKTATTVVPPIGKYQRDKWSPKKAAGCSVEYVAPKPKEVSKEADVDGDDDDDDNCRPRNPFDLSTYSMPDFAIANYRRYLDEINATADAHEDPPDDLFYARGTRRQSIFYDTDAGCYSNETLAPKNRTGRKMKSSIHVFMLSNYLLNTNSNRSSCLLNPDSFPKLLKTLHRPSTRLRVARKRRRRAGQNGNSGNHSRARWH</sequence>
<evidence type="ECO:0000313" key="2">
    <source>
        <dbReference type="EMBL" id="VDP12599.1"/>
    </source>
</evidence>
<dbReference type="WBParaSite" id="SBAD_0000756501-mRNA-1">
    <property type="protein sequence ID" value="SBAD_0000756501-mRNA-1"/>
    <property type="gene ID" value="SBAD_0000756501"/>
</dbReference>
<feature type="region of interest" description="Disordered" evidence="1">
    <location>
        <begin position="241"/>
        <end position="264"/>
    </location>
</feature>
<organism evidence="4">
    <name type="scientific">Soboliphyme baturini</name>
    <dbReference type="NCBI Taxonomy" id="241478"/>
    <lineage>
        <taxon>Eukaryota</taxon>
        <taxon>Metazoa</taxon>
        <taxon>Ecdysozoa</taxon>
        <taxon>Nematoda</taxon>
        <taxon>Enoplea</taxon>
        <taxon>Dorylaimia</taxon>
        <taxon>Dioctophymatida</taxon>
        <taxon>Dioctophymatoidea</taxon>
        <taxon>Soboliphymatidae</taxon>
        <taxon>Soboliphyme</taxon>
    </lineage>
</organism>
<accession>A0A183IUJ5</accession>
<protein>
    <submittedName>
        <fullName evidence="4">Expressed conserved protein</fullName>
    </submittedName>
</protein>
<feature type="region of interest" description="Disordered" evidence="1">
    <location>
        <begin position="101"/>
        <end position="122"/>
    </location>
</feature>
<dbReference type="EMBL" id="UZAM01010504">
    <property type="protein sequence ID" value="VDP12599.1"/>
    <property type="molecule type" value="Genomic_DNA"/>
</dbReference>
<dbReference type="AlphaFoldDB" id="A0A183IUJ5"/>
<gene>
    <name evidence="2" type="ORF">SBAD_LOCUS7292</name>
</gene>
<keyword evidence="3" id="KW-1185">Reference proteome</keyword>
<reference evidence="4" key="1">
    <citation type="submission" date="2016-06" db="UniProtKB">
        <authorList>
            <consortium name="WormBaseParasite"/>
        </authorList>
    </citation>
    <scope>IDENTIFICATION</scope>
</reference>
<evidence type="ECO:0000256" key="1">
    <source>
        <dbReference type="SAM" id="MobiDB-lite"/>
    </source>
</evidence>
<evidence type="ECO:0000313" key="3">
    <source>
        <dbReference type="Proteomes" id="UP000270296"/>
    </source>
</evidence>
<dbReference type="Proteomes" id="UP000270296">
    <property type="component" value="Unassembled WGS sequence"/>
</dbReference>